<dbReference type="CDD" id="cd19086">
    <property type="entry name" value="AKR_AKR11C1"/>
    <property type="match status" value="1"/>
</dbReference>
<feature type="domain" description="NADP-dependent oxidoreductase" evidence="1">
    <location>
        <begin position="16"/>
        <end position="315"/>
    </location>
</feature>
<gene>
    <name evidence="2" type="ORF">RXV79_10560</name>
</gene>
<dbReference type="Gene3D" id="3.20.20.100">
    <property type="entry name" value="NADP-dependent oxidoreductase domain"/>
    <property type="match status" value="1"/>
</dbReference>
<dbReference type="InterPro" id="IPR053135">
    <property type="entry name" value="AKR2_Oxidoreductase"/>
</dbReference>
<dbReference type="PANTHER" id="PTHR43312:SF1">
    <property type="entry name" value="NADP-DEPENDENT OXIDOREDUCTASE DOMAIN-CONTAINING PROTEIN"/>
    <property type="match status" value="1"/>
</dbReference>
<dbReference type="InterPro" id="IPR020471">
    <property type="entry name" value="AKR"/>
</dbReference>
<dbReference type="PANTHER" id="PTHR43312">
    <property type="entry name" value="D-THREO-ALDOSE 1-DEHYDROGENASE"/>
    <property type="match status" value="1"/>
</dbReference>
<accession>A0ABZ0D4N2</accession>
<evidence type="ECO:0000259" key="1">
    <source>
        <dbReference type="Pfam" id="PF00248"/>
    </source>
</evidence>
<dbReference type="SUPFAM" id="SSF51430">
    <property type="entry name" value="NAD(P)-linked oxidoreductase"/>
    <property type="match status" value="1"/>
</dbReference>
<dbReference type="RefSeq" id="WP_316703390.1">
    <property type="nucleotide sequence ID" value="NZ_CP136336.1"/>
</dbReference>
<dbReference type="GO" id="GO:0016491">
    <property type="term" value="F:oxidoreductase activity"/>
    <property type="evidence" value="ECO:0007669"/>
    <property type="project" value="UniProtKB-KW"/>
</dbReference>
<name>A0ABZ0D4N2_9BURK</name>
<sequence length="327" mass="36283">MQYRPLGRTGWNVSTVSFGAWAIGGTWGAVDDEASMKALHRALDLGINFFDTADVYGDGHSERLIARLRRERSEPFYVASKAGRRLSPHTADGYNKANLTAFIERSLKNLEVEAIDLLQLHCPPVEVLYRPEVFEVLDGLVKAGKLRHYGVSVEKVEEALKAIEYPGVQSIQIIYNIFRQRPADLFFGEAQRRGVGILARLPLSSGLLSGKLTRESTFAQDDHRNFNREGAAFDKGETFSGLDFELGLQAVEALKPLVPAGQTLAQFALRWIQMHPAVTCSIPGGRSPKQVEDNAAAADLPAITPETMAAVQQVYERFAKPHVHQRW</sequence>
<reference evidence="2 3" key="1">
    <citation type="submission" date="2023-10" db="EMBL/GenBank/DDBJ databases">
        <title>Bacteria for the degradation of biodegradable plastic PBAT(Polybutylene adipate terephthalate).</title>
        <authorList>
            <person name="Weon H.-Y."/>
            <person name="Yeon J."/>
        </authorList>
    </citation>
    <scope>NUCLEOTIDE SEQUENCE [LARGE SCALE GENOMIC DNA]</scope>
    <source>
        <strain evidence="2 3">SBD 7-3</strain>
    </source>
</reference>
<dbReference type="Pfam" id="PF00248">
    <property type="entry name" value="Aldo_ket_red"/>
    <property type="match status" value="1"/>
</dbReference>
<organism evidence="2 3">
    <name type="scientific">Piscinibacter gummiphilus</name>
    <dbReference type="NCBI Taxonomy" id="946333"/>
    <lineage>
        <taxon>Bacteria</taxon>
        <taxon>Pseudomonadati</taxon>
        <taxon>Pseudomonadota</taxon>
        <taxon>Betaproteobacteria</taxon>
        <taxon>Burkholderiales</taxon>
        <taxon>Sphaerotilaceae</taxon>
        <taxon>Piscinibacter</taxon>
    </lineage>
</organism>
<dbReference type="PRINTS" id="PR00069">
    <property type="entry name" value="ALDKETRDTASE"/>
</dbReference>
<keyword evidence="3" id="KW-1185">Reference proteome</keyword>
<dbReference type="EMBL" id="CP136336">
    <property type="protein sequence ID" value="WOB10481.1"/>
    <property type="molecule type" value="Genomic_DNA"/>
</dbReference>
<protein>
    <submittedName>
        <fullName evidence="2">Aldo/keto reductase</fullName>
        <ecNumber evidence="2">1.1.1.-</ecNumber>
    </submittedName>
</protein>
<evidence type="ECO:0000313" key="3">
    <source>
        <dbReference type="Proteomes" id="UP001303946"/>
    </source>
</evidence>
<dbReference type="EC" id="1.1.1.-" evidence="2"/>
<evidence type="ECO:0000313" key="2">
    <source>
        <dbReference type="EMBL" id="WOB10481.1"/>
    </source>
</evidence>
<keyword evidence="2" id="KW-0560">Oxidoreductase</keyword>
<proteinExistence type="predicted"/>
<dbReference type="Proteomes" id="UP001303946">
    <property type="component" value="Chromosome"/>
</dbReference>
<dbReference type="InterPro" id="IPR036812">
    <property type="entry name" value="NAD(P)_OxRdtase_dom_sf"/>
</dbReference>
<dbReference type="InterPro" id="IPR023210">
    <property type="entry name" value="NADP_OxRdtase_dom"/>
</dbReference>